<evidence type="ECO:0000256" key="1">
    <source>
        <dbReference type="SAM" id="Phobius"/>
    </source>
</evidence>
<keyword evidence="1" id="KW-0472">Membrane</keyword>
<keyword evidence="3" id="KW-1185">Reference proteome</keyword>
<protein>
    <submittedName>
        <fullName evidence="2">Uncharacterized protein</fullName>
    </submittedName>
</protein>
<keyword evidence="1" id="KW-1133">Transmembrane helix</keyword>
<dbReference type="RefSeq" id="WP_200609928.1">
    <property type="nucleotide sequence ID" value="NZ_JAEHHL010000006.1"/>
</dbReference>
<reference evidence="2" key="1">
    <citation type="submission" date="2020-12" db="EMBL/GenBank/DDBJ databases">
        <title>Bacterial taxonomy.</title>
        <authorList>
            <person name="Pan X."/>
        </authorList>
    </citation>
    <scope>NUCLEOTIDE SEQUENCE</scope>
    <source>
        <strain evidence="2">M0105</strain>
    </source>
</reference>
<proteinExistence type="predicted"/>
<comment type="caution">
    <text evidence="2">The sequence shown here is derived from an EMBL/GenBank/DDBJ whole genome shotgun (WGS) entry which is preliminary data.</text>
</comment>
<name>A0A8J7M8J1_9RHOB</name>
<feature type="transmembrane region" description="Helical" evidence="1">
    <location>
        <begin position="21"/>
        <end position="40"/>
    </location>
</feature>
<gene>
    <name evidence="2" type="ORF">H0I76_11085</name>
</gene>
<dbReference type="AlphaFoldDB" id="A0A8J7M8J1"/>
<evidence type="ECO:0000313" key="2">
    <source>
        <dbReference type="EMBL" id="MBK0399735.1"/>
    </source>
</evidence>
<keyword evidence="1" id="KW-0812">Transmembrane</keyword>
<sequence length="93" mass="9773">MKNGKVPRQRGRLITVRTTEIASKVVIVTVLVLFAVLYFVPASEASKSSAAAHAALGADNRFAAFSPSMAAAGSPEIRLSDAEGSHSRFALND</sequence>
<accession>A0A8J7M8J1</accession>
<evidence type="ECO:0000313" key="3">
    <source>
        <dbReference type="Proteomes" id="UP000655420"/>
    </source>
</evidence>
<dbReference type="EMBL" id="JAEHHL010000006">
    <property type="protein sequence ID" value="MBK0399735.1"/>
    <property type="molecule type" value="Genomic_DNA"/>
</dbReference>
<organism evidence="2 3">
    <name type="scientific">Thermohalobaculum xanthum</name>
    <dbReference type="NCBI Taxonomy" id="2753746"/>
    <lineage>
        <taxon>Bacteria</taxon>
        <taxon>Pseudomonadati</taxon>
        <taxon>Pseudomonadota</taxon>
        <taxon>Alphaproteobacteria</taxon>
        <taxon>Rhodobacterales</taxon>
        <taxon>Paracoccaceae</taxon>
        <taxon>Thermohalobaculum</taxon>
    </lineage>
</organism>
<dbReference type="Proteomes" id="UP000655420">
    <property type="component" value="Unassembled WGS sequence"/>
</dbReference>